<dbReference type="InterPro" id="IPR036291">
    <property type="entry name" value="NAD(P)-bd_dom_sf"/>
</dbReference>
<feature type="binding site" evidence="7">
    <location>
        <position position="256"/>
    </location>
    <ligand>
        <name>substrate</name>
    </ligand>
</feature>
<feature type="binding site" evidence="7">
    <location>
        <position position="203"/>
    </location>
    <ligand>
        <name>substrate</name>
    </ligand>
</feature>
<evidence type="ECO:0000256" key="5">
    <source>
        <dbReference type="ARBA" id="ARBA00023002"/>
    </source>
</evidence>
<evidence type="ECO:0000313" key="11">
    <source>
        <dbReference type="Proteomes" id="UP001196870"/>
    </source>
</evidence>
<comment type="caution">
    <text evidence="10">The sequence shown here is derived from an EMBL/GenBank/DDBJ whole genome shotgun (WGS) entry which is preliminary data.</text>
</comment>
<dbReference type="EC" id="1.1.1.49" evidence="7"/>
<dbReference type="InterPro" id="IPR022675">
    <property type="entry name" value="G6P_DH_C"/>
</dbReference>
<dbReference type="Pfam" id="PF00479">
    <property type="entry name" value="G6PD_N"/>
    <property type="match status" value="1"/>
</dbReference>
<keyword evidence="5 7" id="KW-0560">Oxidoreductase</keyword>
<comment type="pathway">
    <text evidence="1 7">Carbohydrate degradation; pentose phosphate pathway; D-ribulose 5-phosphate from D-glucose 6-phosphate (oxidative stage): step 1/3.</text>
</comment>
<accession>A0ABS5F221</accession>
<comment type="similarity">
    <text evidence="2 7">Belongs to the glucose-6-phosphate dehydrogenase family.</text>
</comment>
<evidence type="ECO:0000256" key="6">
    <source>
        <dbReference type="ARBA" id="ARBA00023277"/>
    </source>
</evidence>
<dbReference type="NCBIfam" id="TIGR00871">
    <property type="entry name" value="zwf"/>
    <property type="match status" value="1"/>
</dbReference>
<comment type="function">
    <text evidence="7">Catalyzes the oxidation of glucose 6-phosphate to 6-phosphogluconolactone.</text>
</comment>
<dbReference type="Gene3D" id="3.40.50.720">
    <property type="entry name" value="NAD(P)-binding Rossmann-like Domain"/>
    <property type="match status" value="1"/>
</dbReference>
<evidence type="ECO:0000256" key="2">
    <source>
        <dbReference type="ARBA" id="ARBA00009975"/>
    </source>
</evidence>
<feature type="binding site" evidence="7">
    <location>
        <position position="357"/>
    </location>
    <ligand>
        <name>substrate</name>
    </ligand>
</feature>
<dbReference type="EMBL" id="JAAGBB010000024">
    <property type="protein sequence ID" value="MBR0666614.1"/>
    <property type="molecule type" value="Genomic_DNA"/>
</dbReference>
<sequence>MTSRPDHSTGITSDSDAAPAPPCTFVIFGGTGDLTRRLLMPALYNLARAGLLDPDFRVIGVGRSAMSDAAWRDGLDRDIRSFAADPSAEFHAERIDERSWGWLQDRLHYLQGDIGTPEFFAALADRLTGNVVFYLAIPASAFGPAIDRLGDAGLLREAPGVFRRVVIEKPFGEDLASACALNRRILAVAPERQFFRIDHFLGKESVQAIMALRFANVMFEAALHRDYVDHVEITAAETIGVEQRGSFYEPTGALRDMVPNHLFQLLCMVAMEPPESAAAEAARDERMRLLRSIRPVTPQNAARGQYAAGAVAGLPVPGYRQEVEVAPDSRTETYAALVLDIDNRRWAGVPFFLRTGKRLGARRTEIAVHFRRPPADPFSSLAFAGTAPNTLRFQIDPEHRLALGFSARAPGAAMRLQAAEAAYQAPDAEAEGSDVGYEALLYGCMRGDATLFQRGDIIEASWAVVDPLLRAWSEGTPERYAAGSDGPASADALFARSGRGRRAVGQA</sequence>
<dbReference type="PROSITE" id="PS00069">
    <property type="entry name" value="G6P_DEHYDROGENASE"/>
    <property type="match status" value="1"/>
</dbReference>
<feature type="binding site" evidence="7">
    <location>
        <position position="199"/>
    </location>
    <ligand>
        <name>substrate</name>
    </ligand>
</feature>
<comment type="caution">
    <text evidence="7">Lacks conserved residue(s) required for the propagation of feature annotation.</text>
</comment>
<gene>
    <name evidence="7 10" type="primary">zwf</name>
    <name evidence="10" type="ORF">GXW71_19805</name>
</gene>
<keyword evidence="3 7" id="KW-0313">Glucose metabolism</keyword>
<organism evidence="10 11">
    <name type="scientific">Plastoroseomonas hellenica</name>
    <dbReference type="NCBI Taxonomy" id="2687306"/>
    <lineage>
        <taxon>Bacteria</taxon>
        <taxon>Pseudomonadati</taxon>
        <taxon>Pseudomonadota</taxon>
        <taxon>Alphaproteobacteria</taxon>
        <taxon>Acetobacterales</taxon>
        <taxon>Acetobacteraceae</taxon>
        <taxon>Plastoroseomonas</taxon>
    </lineage>
</organism>
<name>A0ABS5F221_9PROT</name>
<keyword evidence="4 7" id="KW-0521">NADP</keyword>
<proteinExistence type="inferred from homology"/>
<evidence type="ECO:0000259" key="9">
    <source>
        <dbReference type="Pfam" id="PF02781"/>
    </source>
</evidence>
<feature type="binding site" evidence="7">
    <location>
        <position position="237"/>
    </location>
    <ligand>
        <name>substrate</name>
    </ligand>
</feature>
<dbReference type="SUPFAM" id="SSF55347">
    <property type="entry name" value="Glyceraldehyde-3-phosphate dehydrogenase-like, C-terminal domain"/>
    <property type="match status" value="1"/>
</dbReference>
<feature type="binding site" evidence="7">
    <location>
        <begin position="29"/>
        <end position="36"/>
    </location>
    <ligand>
        <name>NADP(+)</name>
        <dbReference type="ChEBI" id="CHEBI:58349"/>
    </ligand>
</feature>
<evidence type="ECO:0000256" key="7">
    <source>
        <dbReference type="HAMAP-Rule" id="MF_00966"/>
    </source>
</evidence>
<evidence type="ECO:0000259" key="8">
    <source>
        <dbReference type="Pfam" id="PF00479"/>
    </source>
</evidence>
<reference evidence="11" key="1">
    <citation type="journal article" date="2021" name="Syst. Appl. Microbiol.">
        <title>Roseomonas hellenica sp. nov., isolated from roots of wild-growing Alkanna tinctoria.</title>
        <authorList>
            <person name="Rat A."/>
            <person name="Naranjo H.D."/>
            <person name="Lebbe L."/>
            <person name="Cnockaert M."/>
            <person name="Krigas N."/>
            <person name="Grigoriadou K."/>
            <person name="Maloupa E."/>
            <person name="Willems A."/>
        </authorList>
    </citation>
    <scope>NUCLEOTIDE SEQUENCE [LARGE SCALE GENOMIC DNA]</scope>
    <source>
        <strain evidence="11">LMG 31523</strain>
    </source>
</reference>
<feature type="binding site" evidence="7">
    <location>
        <position position="63"/>
    </location>
    <ligand>
        <name>NADP(+)</name>
        <dbReference type="ChEBI" id="CHEBI:58349"/>
    </ligand>
</feature>
<evidence type="ECO:0000256" key="3">
    <source>
        <dbReference type="ARBA" id="ARBA00022526"/>
    </source>
</evidence>
<dbReference type="PRINTS" id="PR00079">
    <property type="entry name" value="G6PDHDRGNASE"/>
</dbReference>
<dbReference type="Proteomes" id="UP001196870">
    <property type="component" value="Unassembled WGS sequence"/>
</dbReference>
<dbReference type="InterPro" id="IPR022674">
    <property type="entry name" value="G6P_DH_NAD-bd"/>
</dbReference>
<dbReference type="Gene3D" id="3.30.360.10">
    <property type="entry name" value="Dihydrodipicolinate Reductase, domain 2"/>
    <property type="match status" value="1"/>
</dbReference>
<keyword evidence="6 7" id="KW-0119">Carbohydrate metabolism</keyword>
<feature type="domain" description="Glucose-6-phosphate dehydrogenase C-terminal" evidence="9">
    <location>
        <begin position="210"/>
        <end position="499"/>
    </location>
</feature>
<dbReference type="PANTHER" id="PTHR23429:SF0">
    <property type="entry name" value="GLUCOSE-6-PHOSPHATE 1-DEHYDROGENASE"/>
    <property type="match status" value="1"/>
</dbReference>
<evidence type="ECO:0000313" key="10">
    <source>
        <dbReference type="EMBL" id="MBR0666614.1"/>
    </source>
</evidence>
<dbReference type="PANTHER" id="PTHR23429">
    <property type="entry name" value="GLUCOSE-6-PHOSPHATE 1-DEHYDROGENASE G6PD"/>
    <property type="match status" value="1"/>
</dbReference>
<comment type="catalytic activity">
    <reaction evidence="7">
        <text>D-glucose 6-phosphate + NADP(+) = 6-phospho-D-glucono-1,5-lactone + NADPH + H(+)</text>
        <dbReference type="Rhea" id="RHEA:15841"/>
        <dbReference type="ChEBI" id="CHEBI:15378"/>
        <dbReference type="ChEBI" id="CHEBI:57783"/>
        <dbReference type="ChEBI" id="CHEBI:57955"/>
        <dbReference type="ChEBI" id="CHEBI:58349"/>
        <dbReference type="ChEBI" id="CHEBI:61548"/>
        <dbReference type="EC" id="1.1.1.49"/>
    </reaction>
</comment>
<evidence type="ECO:0000256" key="4">
    <source>
        <dbReference type="ARBA" id="ARBA00022857"/>
    </source>
</evidence>
<dbReference type="Pfam" id="PF02781">
    <property type="entry name" value="G6PD_C"/>
    <property type="match status" value="1"/>
</dbReference>
<feature type="binding site" evidence="7">
    <location>
        <begin position="113"/>
        <end position="114"/>
    </location>
    <ligand>
        <name>NADP(+)</name>
        <dbReference type="ChEBI" id="CHEBI:58349"/>
    </ligand>
</feature>
<feature type="active site" description="Proton acceptor" evidence="7">
    <location>
        <position position="261"/>
    </location>
</feature>
<feature type="domain" description="Glucose-6-phosphate dehydrogenase NAD-binding" evidence="8">
    <location>
        <begin position="26"/>
        <end position="207"/>
    </location>
</feature>
<protein>
    <recommendedName>
        <fullName evidence="7">Glucose-6-phosphate 1-dehydrogenase</fullName>
        <shortName evidence="7">G6PD</shortName>
        <ecNumber evidence="7">1.1.1.49</ecNumber>
    </recommendedName>
</protein>
<dbReference type="HAMAP" id="MF_00966">
    <property type="entry name" value="G6PD"/>
    <property type="match status" value="1"/>
</dbReference>
<dbReference type="SUPFAM" id="SSF51735">
    <property type="entry name" value="NAD(P)-binding Rossmann-fold domains"/>
    <property type="match status" value="1"/>
</dbReference>
<dbReference type="InterPro" id="IPR001282">
    <property type="entry name" value="G6P_DH"/>
</dbReference>
<dbReference type="InterPro" id="IPR019796">
    <property type="entry name" value="G6P_DH_AS"/>
</dbReference>
<evidence type="ECO:0000256" key="1">
    <source>
        <dbReference type="ARBA" id="ARBA00004937"/>
    </source>
</evidence>
<dbReference type="PIRSF" id="PIRSF000110">
    <property type="entry name" value="G6PD"/>
    <property type="match status" value="1"/>
</dbReference>
<keyword evidence="11" id="KW-1185">Reference proteome</keyword>
<feature type="binding site" evidence="7">
    <location>
        <position position="169"/>
    </location>
    <ligand>
        <name>NADP(+)</name>
        <dbReference type="ChEBI" id="CHEBI:58349"/>
    </ligand>
</feature>